<evidence type="ECO:0000313" key="8">
    <source>
        <dbReference type="Proteomes" id="UP001500604"/>
    </source>
</evidence>
<dbReference type="RefSeq" id="WP_345197354.1">
    <property type="nucleotide sequence ID" value="NZ_BAABFL010000435.1"/>
</dbReference>
<comment type="function">
    <text evidence="1 5">Hydrolyzes diadenosine 5',5'''-P1,P4-tetraphosphate to yield ADP.</text>
</comment>
<dbReference type="InterPro" id="IPR004843">
    <property type="entry name" value="Calcineurin-like_PHP"/>
</dbReference>
<evidence type="ECO:0000256" key="4">
    <source>
        <dbReference type="ARBA" id="ARBA00049417"/>
    </source>
</evidence>
<dbReference type="Proteomes" id="UP001500604">
    <property type="component" value="Unassembled WGS sequence"/>
</dbReference>
<dbReference type="PANTHER" id="PTHR40942">
    <property type="match status" value="1"/>
</dbReference>
<keyword evidence="8" id="KW-1185">Reference proteome</keyword>
<dbReference type="EC" id="3.6.1.41" evidence="5"/>
<accession>A0ABP8V5I2</accession>
<comment type="caution">
    <text evidence="7">The sequence shown here is derived from an EMBL/GenBank/DDBJ whole genome shotgun (WGS) entry which is preliminary data.</text>
</comment>
<dbReference type="Gene3D" id="3.60.21.10">
    <property type="match status" value="1"/>
</dbReference>
<dbReference type="PIRSF" id="PIRSF000903">
    <property type="entry name" value="B5n-ttraPtase_sm"/>
    <property type="match status" value="1"/>
</dbReference>
<dbReference type="HAMAP" id="MF_00199">
    <property type="entry name" value="ApaH"/>
    <property type="match status" value="1"/>
</dbReference>
<evidence type="ECO:0000256" key="3">
    <source>
        <dbReference type="ARBA" id="ARBA00022801"/>
    </source>
</evidence>
<dbReference type="InterPro" id="IPR029052">
    <property type="entry name" value="Metallo-depent_PP-like"/>
</dbReference>
<reference evidence="8" key="1">
    <citation type="journal article" date="2019" name="Int. J. Syst. Evol. Microbiol.">
        <title>The Global Catalogue of Microorganisms (GCM) 10K type strain sequencing project: providing services to taxonomists for standard genome sequencing and annotation.</title>
        <authorList>
            <consortium name="The Broad Institute Genomics Platform"/>
            <consortium name="The Broad Institute Genome Sequencing Center for Infectious Disease"/>
            <person name="Wu L."/>
            <person name="Ma J."/>
        </authorList>
    </citation>
    <scope>NUCLEOTIDE SEQUENCE [LARGE SCALE GENOMIC DNA]</scope>
    <source>
        <strain evidence="8">JCM 17805</strain>
    </source>
</reference>
<comment type="catalytic activity">
    <reaction evidence="4 5">
        <text>P(1),P(4)-bis(5'-adenosyl) tetraphosphate + H2O = 2 ADP + 2 H(+)</text>
        <dbReference type="Rhea" id="RHEA:24252"/>
        <dbReference type="ChEBI" id="CHEBI:15377"/>
        <dbReference type="ChEBI" id="CHEBI:15378"/>
        <dbReference type="ChEBI" id="CHEBI:58141"/>
        <dbReference type="ChEBI" id="CHEBI:456216"/>
        <dbReference type="EC" id="3.6.1.41"/>
    </reaction>
</comment>
<evidence type="ECO:0000313" key="7">
    <source>
        <dbReference type="EMBL" id="GAA4651052.1"/>
    </source>
</evidence>
<sequence>MTDYVVGDIQGCYSDLRHLLDKAGFDPDHDTLWAAGDLVNRGPESLETLRYLKSLKKHCIAVLGNHDLHLLAVAHGVRGAKHSDTIDDILAAKDREKLLDWLRHRPLVHYDKSLKTLMVHAGIPPIWDIDQTRDRARELEKVLQSKKCGEFLENMYGNSPNHWSGKLKGWDRLRMIANYFTRMRFCQADGTLDLETKSGLSAPVKDFAPWFEHPSRLPGKLNIVFGHWAALEGETGMKRMHALDTGCVWGNRLTLMRLTDYRRFSVDCGCR</sequence>
<protein>
    <recommendedName>
        <fullName evidence="5">Bis(5'-nucleosyl)-tetraphosphatase, symmetrical</fullName>
        <ecNumber evidence="5">3.6.1.41</ecNumber>
    </recommendedName>
    <alternativeName>
        <fullName evidence="5">Ap4A hydrolase</fullName>
    </alternativeName>
    <alternativeName>
        <fullName evidence="5">Diadenosine 5',5'''-P1,P4-tetraphosphate pyrophosphohydrolase</fullName>
    </alternativeName>
    <alternativeName>
        <fullName evidence="5">Diadenosine tetraphosphatase</fullName>
    </alternativeName>
</protein>
<dbReference type="NCBIfam" id="TIGR00668">
    <property type="entry name" value="apaH"/>
    <property type="match status" value="1"/>
</dbReference>
<dbReference type="InterPro" id="IPR004617">
    <property type="entry name" value="ApaH"/>
</dbReference>
<keyword evidence="3 5" id="KW-0378">Hydrolase</keyword>
<dbReference type="EMBL" id="BAABFL010000435">
    <property type="protein sequence ID" value="GAA4651052.1"/>
    <property type="molecule type" value="Genomic_DNA"/>
</dbReference>
<dbReference type="InterPro" id="IPR006186">
    <property type="entry name" value="Ser/Thr-sp_prot-phosphatase"/>
</dbReference>
<dbReference type="CDD" id="cd07422">
    <property type="entry name" value="MPP_ApaH"/>
    <property type="match status" value="1"/>
</dbReference>
<feature type="domain" description="Calcineurin-like phosphoesterase" evidence="6">
    <location>
        <begin position="4"/>
        <end position="174"/>
    </location>
</feature>
<gene>
    <name evidence="5" type="primary">apaH</name>
    <name evidence="7" type="ORF">GCM10023116_33350</name>
</gene>
<dbReference type="SUPFAM" id="SSF56300">
    <property type="entry name" value="Metallo-dependent phosphatases"/>
    <property type="match status" value="1"/>
</dbReference>
<organism evidence="7 8">
    <name type="scientific">Kistimonas scapharcae</name>
    <dbReference type="NCBI Taxonomy" id="1036133"/>
    <lineage>
        <taxon>Bacteria</taxon>
        <taxon>Pseudomonadati</taxon>
        <taxon>Pseudomonadota</taxon>
        <taxon>Gammaproteobacteria</taxon>
        <taxon>Oceanospirillales</taxon>
        <taxon>Endozoicomonadaceae</taxon>
        <taxon>Kistimonas</taxon>
    </lineage>
</organism>
<evidence type="ECO:0000256" key="1">
    <source>
        <dbReference type="ARBA" id="ARBA00003413"/>
    </source>
</evidence>
<dbReference type="NCBIfam" id="NF001204">
    <property type="entry name" value="PRK00166.1"/>
    <property type="match status" value="1"/>
</dbReference>
<evidence type="ECO:0000259" key="6">
    <source>
        <dbReference type="Pfam" id="PF00149"/>
    </source>
</evidence>
<name>A0ABP8V5I2_9GAMM</name>
<evidence type="ECO:0000256" key="5">
    <source>
        <dbReference type="HAMAP-Rule" id="MF_00199"/>
    </source>
</evidence>
<comment type="similarity">
    <text evidence="2 5">Belongs to the Ap4A hydrolase family.</text>
</comment>
<dbReference type="PRINTS" id="PR00114">
    <property type="entry name" value="STPHPHTASE"/>
</dbReference>
<proteinExistence type="inferred from homology"/>
<evidence type="ECO:0000256" key="2">
    <source>
        <dbReference type="ARBA" id="ARBA00005419"/>
    </source>
</evidence>
<dbReference type="PANTHER" id="PTHR40942:SF4">
    <property type="entry name" value="CYTOCHROME C5"/>
    <property type="match status" value="1"/>
</dbReference>
<dbReference type="Pfam" id="PF00149">
    <property type="entry name" value="Metallophos"/>
    <property type="match status" value="1"/>
</dbReference>